<name>A0A4V5MMD0_9SPHI</name>
<comment type="similarity">
    <text evidence="1">Belongs to the 'GDSL' lipolytic enzyme family.</text>
</comment>
<dbReference type="RefSeq" id="WP_136901385.1">
    <property type="nucleotide sequence ID" value="NZ_SUME01000004.1"/>
</dbReference>
<gene>
    <name evidence="3" type="ORF">FAZ15_11100</name>
</gene>
<dbReference type="Gene3D" id="3.40.50.1110">
    <property type="entry name" value="SGNH hydrolase"/>
    <property type="match status" value="1"/>
</dbReference>
<dbReference type="PANTHER" id="PTHR43695">
    <property type="entry name" value="PUTATIVE (AFU_ORTHOLOGUE AFUA_2G17250)-RELATED"/>
    <property type="match status" value="1"/>
</dbReference>
<evidence type="ECO:0000313" key="3">
    <source>
        <dbReference type="EMBL" id="TJZ60538.1"/>
    </source>
</evidence>
<dbReference type="Pfam" id="PF00657">
    <property type="entry name" value="Lipase_GDSL"/>
    <property type="match status" value="1"/>
</dbReference>
<organism evidence="3 4">
    <name type="scientific">Sphingobacterium olei</name>
    <dbReference type="NCBI Taxonomy" id="2571155"/>
    <lineage>
        <taxon>Bacteria</taxon>
        <taxon>Pseudomonadati</taxon>
        <taxon>Bacteroidota</taxon>
        <taxon>Sphingobacteriia</taxon>
        <taxon>Sphingobacteriales</taxon>
        <taxon>Sphingobacteriaceae</taxon>
        <taxon>Sphingobacterium</taxon>
    </lineage>
</organism>
<dbReference type="SUPFAM" id="SSF52266">
    <property type="entry name" value="SGNH hydrolase"/>
    <property type="match status" value="1"/>
</dbReference>
<proteinExistence type="inferred from homology"/>
<dbReference type="OrthoDB" id="9807041at2"/>
<dbReference type="InterPro" id="IPR001087">
    <property type="entry name" value="GDSL"/>
</dbReference>
<dbReference type="Proteomes" id="UP000306808">
    <property type="component" value="Unassembled WGS sequence"/>
</dbReference>
<dbReference type="AlphaFoldDB" id="A0A4V5MMD0"/>
<keyword evidence="2" id="KW-0378">Hydrolase</keyword>
<reference evidence="3 4" key="1">
    <citation type="submission" date="2019-04" db="EMBL/GenBank/DDBJ databases">
        <title>Sphingobacterium olei sp. nov., isolated from oil-contaminated soil.</title>
        <authorList>
            <person name="Liu B."/>
        </authorList>
    </citation>
    <scope>NUCLEOTIDE SEQUENCE [LARGE SCALE GENOMIC DNA]</scope>
    <source>
        <strain evidence="3 4">HAL-9</strain>
    </source>
</reference>
<protein>
    <submittedName>
        <fullName evidence="3">Rhamnogalacturonan acetylesterase</fullName>
    </submittedName>
</protein>
<evidence type="ECO:0000313" key="4">
    <source>
        <dbReference type="Proteomes" id="UP000306808"/>
    </source>
</evidence>
<accession>A0A4V5MMD0</accession>
<dbReference type="InterPro" id="IPR037459">
    <property type="entry name" value="RhgT-like"/>
</dbReference>
<keyword evidence="4" id="KW-1185">Reference proteome</keyword>
<dbReference type="GO" id="GO:0016788">
    <property type="term" value="F:hydrolase activity, acting on ester bonds"/>
    <property type="evidence" value="ECO:0007669"/>
    <property type="project" value="UniProtKB-ARBA"/>
</dbReference>
<evidence type="ECO:0000256" key="1">
    <source>
        <dbReference type="ARBA" id="ARBA00008668"/>
    </source>
</evidence>
<dbReference type="CDD" id="cd01821">
    <property type="entry name" value="Rhamnogalacturan_acetylesterase_like"/>
    <property type="match status" value="1"/>
</dbReference>
<dbReference type="EMBL" id="SUME01000004">
    <property type="protein sequence ID" value="TJZ60538.1"/>
    <property type="molecule type" value="Genomic_DNA"/>
</dbReference>
<sequence>MMTLKNIICVVGLLCITILSFSFIANYKKPTLFVIGDSTVKNGQGNGSNGQWGWASFIADYFDLDKISVENRALGGTSTRTYYNNPKLWQKVLDEIKPGDFVMMQFGHNDSSPIVDTLRARGTIKGNGDEYQEVYNPLLQQREMVYSYGFYLRRFVKNVQDKGATAVICSPIPRNAWEGEKVRRSDYALWAQEAATQSNALFIPLHDKVIEVYERIGQAEVAGNYFGDKDGTHTIKAGAELNAKLVAEYLSAQSKLELRKYLK</sequence>
<dbReference type="PANTHER" id="PTHR43695:SF1">
    <property type="entry name" value="RHAMNOGALACTURONAN ACETYLESTERASE"/>
    <property type="match status" value="1"/>
</dbReference>
<evidence type="ECO:0000256" key="2">
    <source>
        <dbReference type="ARBA" id="ARBA00022801"/>
    </source>
</evidence>
<comment type="caution">
    <text evidence="3">The sequence shown here is derived from an EMBL/GenBank/DDBJ whole genome shotgun (WGS) entry which is preliminary data.</text>
</comment>
<dbReference type="InterPro" id="IPR036514">
    <property type="entry name" value="SGNH_hydro_sf"/>
</dbReference>